<dbReference type="GO" id="GO:0005524">
    <property type="term" value="F:ATP binding"/>
    <property type="evidence" value="ECO:0007669"/>
    <property type="project" value="UniProtKB-KW"/>
</dbReference>
<evidence type="ECO:0000313" key="9">
    <source>
        <dbReference type="EMBL" id="KAB7494566.1"/>
    </source>
</evidence>
<dbReference type="PANTHER" id="PTHR10048:SF7">
    <property type="entry name" value="PHOSPHATIDYLINOSITOL 3-KINASE CATALYTIC SUBUNIT TYPE 3"/>
    <property type="match status" value="1"/>
</dbReference>
<dbReference type="Proteomes" id="UP000326759">
    <property type="component" value="Unassembled WGS sequence"/>
</dbReference>
<feature type="domain" description="PI3K/PI4K catalytic" evidence="8">
    <location>
        <begin position="1"/>
        <end position="182"/>
    </location>
</feature>
<dbReference type="EC" id="2.7.1.137" evidence="1"/>
<comment type="caution">
    <text evidence="9">The sequence shown here is derived from an EMBL/GenBank/DDBJ whole genome shotgun (WGS) entry which is preliminary data.</text>
</comment>
<evidence type="ECO:0000313" key="10">
    <source>
        <dbReference type="Proteomes" id="UP000326759"/>
    </source>
</evidence>
<dbReference type="GO" id="GO:0016303">
    <property type="term" value="F:1-phosphatidylinositol-3-kinase activity"/>
    <property type="evidence" value="ECO:0007669"/>
    <property type="project" value="UniProtKB-EC"/>
</dbReference>
<gene>
    <name evidence="9" type="primary">VPS34</name>
    <name evidence="9" type="ORF">Anas_06275</name>
</gene>
<dbReference type="AlphaFoldDB" id="A0A5N5SKQ2"/>
<dbReference type="Pfam" id="PF00454">
    <property type="entry name" value="PI3_PI4_kinase"/>
    <property type="match status" value="1"/>
</dbReference>
<dbReference type="GO" id="GO:0000407">
    <property type="term" value="C:phagophore assembly site"/>
    <property type="evidence" value="ECO:0007669"/>
    <property type="project" value="TreeGrafter"/>
</dbReference>
<dbReference type="InterPro" id="IPR036940">
    <property type="entry name" value="PI3/4_kinase_cat_sf"/>
</dbReference>
<dbReference type="Gene3D" id="1.10.1070.11">
    <property type="entry name" value="Phosphatidylinositol 3-/4-kinase, catalytic domain"/>
    <property type="match status" value="1"/>
</dbReference>
<keyword evidence="6" id="KW-0067">ATP-binding</keyword>
<dbReference type="PROSITE" id="PS50290">
    <property type="entry name" value="PI3_4_KINASE_3"/>
    <property type="match status" value="1"/>
</dbReference>
<evidence type="ECO:0000256" key="4">
    <source>
        <dbReference type="ARBA" id="ARBA00022741"/>
    </source>
</evidence>
<dbReference type="EMBL" id="SEYY01023868">
    <property type="protein sequence ID" value="KAB7494566.1"/>
    <property type="molecule type" value="Genomic_DNA"/>
</dbReference>
<evidence type="ECO:0000256" key="5">
    <source>
        <dbReference type="ARBA" id="ARBA00022777"/>
    </source>
</evidence>
<sequence length="198" mass="22685">MYYVLRTEGSIHNYFKVHAPCESTSFKFSPQVMETFIRSCAGYCVITYILGIGDRHFDNLLLTPEGNLFHIDFGYILGRDPKPLPPPMKLTKEMVEAMNGHNSEKYVEFLSFCDSTFTQLRRHSSLVLNLFSLMIDASIPDIALEPDKTTKKIEDRFCLSLSEEEAVRHLREVIDASVAAVMAVVVEQIHRIAQYMRK</sequence>
<evidence type="ECO:0000256" key="7">
    <source>
        <dbReference type="ARBA" id="ARBA00029930"/>
    </source>
</evidence>
<dbReference type="GO" id="GO:0048015">
    <property type="term" value="P:phosphatidylinositol-mediated signaling"/>
    <property type="evidence" value="ECO:0007669"/>
    <property type="project" value="TreeGrafter"/>
</dbReference>
<evidence type="ECO:0000256" key="1">
    <source>
        <dbReference type="ARBA" id="ARBA00012073"/>
    </source>
</evidence>
<dbReference type="PROSITE" id="PS00916">
    <property type="entry name" value="PI3_4_KINASE_2"/>
    <property type="match status" value="1"/>
</dbReference>
<dbReference type="GO" id="GO:0034271">
    <property type="term" value="C:phosphatidylinositol 3-kinase complex, class III, type I"/>
    <property type="evidence" value="ECO:0007669"/>
    <property type="project" value="TreeGrafter"/>
</dbReference>
<accession>A0A5N5SKQ2</accession>
<dbReference type="GO" id="GO:0034272">
    <property type="term" value="C:phosphatidylinositol 3-kinase complex, class III, type II"/>
    <property type="evidence" value="ECO:0007669"/>
    <property type="project" value="TreeGrafter"/>
</dbReference>
<dbReference type="GO" id="GO:0005777">
    <property type="term" value="C:peroxisome"/>
    <property type="evidence" value="ECO:0007669"/>
    <property type="project" value="TreeGrafter"/>
</dbReference>
<dbReference type="InterPro" id="IPR000403">
    <property type="entry name" value="PI3/4_kinase_cat_dom"/>
</dbReference>
<dbReference type="InterPro" id="IPR018936">
    <property type="entry name" value="PI3/4_kinase_CS"/>
</dbReference>
<evidence type="ECO:0000256" key="2">
    <source>
        <dbReference type="ARBA" id="ARBA00019787"/>
    </source>
</evidence>
<evidence type="ECO:0000256" key="6">
    <source>
        <dbReference type="ARBA" id="ARBA00022840"/>
    </source>
</evidence>
<keyword evidence="3" id="KW-0808">Transferase</keyword>
<evidence type="ECO:0000256" key="3">
    <source>
        <dbReference type="ARBA" id="ARBA00022679"/>
    </source>
</evidence>
<keyword evidence="10" id="KW-1185">Reference proteome</keyword>
<dbReference type="GO" id="GO:0005768">
    <property type="term" value="C:endosome"/>
    <property type="evidence" value="ECO:0007669"/>
    <property type="project" value="TreeGrafter"/>
</dbReference>
<dbReference type="SUPFAM" id="SSF56112">
    <property type="entry name" value="Protein kinase-like (PK-like)"/>
    <property type="match status" value="1"/>
</dbReference>
<dbReference type="InterPro" id="IPR015433">
    <property type="entry name" value="PI3/4_kinase"/>
</dbReference>
<dbReference type="InterPro" id="IPR011009">
    <property type="entry name" value="Kinase-like_dom_sf"/>
</dbReference>
<dbReference type="GO" id="GO:0000045">
    <property type="term" value="P:autophagosome assembly"/>
    <property type="evidence" value="ECO:0007669"/>
    <property type="project" value="TreeGrafter"/>
</dbReference>
<dbReference type="OrthoDB" id="67688at2759"/>
<dbReference type="GO" id="GO:0006897">
    <property type="term" value="P:endocytosis"/>
    <property type="evidence" value="ECO:0007669"/>
    <property type="project" value="TreeGrafter"/>
</dbReference>
<dbReference type="SMART" id="SM00146">
    <property type="entry name" value="PI3Kc"/>
    <property type="match status" value="1"/>
</dbReference>
<evidence type="ECO:0000259" key="8">
    <source>
        <dbReference type="PROSITE" id="PS50290"/>
    </source>
</evidence>
<dbReference type="FunFam" id="1.10.1070.11:FF:000002">
    <property type="entry name" value="Phosphatidylinositol 3-kinase catalytic subunit type 3"/>
    <property type="match status" value="1"/>
</dbReference>
<reference evidence="9 10" key="1">
    <citation type="journal article" date="2019" name="PLoS Biol.">
        <title>Sex chromosomes control vertical transmission of feminizing Wolbachia symbionts in an isopod.</title>
        <authorList>
            <person name="Becking T."/>
            <person name="Chebbi M.A."/>
            <person name="Giraud I."/>
            <person name="Moumen B."/>
            <person name="Laverre T."/>
            <person name="Caubet Y."/>
            <person name="Peccoud J."/>
            <person name="Gilbert C."/>
            <person name="Cordaux R."/>
        </authorList>
    </citation>
    <scope>NUCLEOTIDE SEQUENCE [LARGE SCALE GENOMIC DNA]</scope>
    <source>
        <strain evidence="9">ANa2</strain>
        <tissue evidence="9">Whole body excluding digestive tract and cuticle</tissue>
    </source>
</reference>
<dbReference type="PANTHER" id="PTHR10048">
    <property type="entry name" value="PHOSPHATIDYLINOSITOL KINASE"/>
    <property type="match status" value="1"/>
</dbReference>
<keyword evidence="5 9" id="KW-0418">Kinase</keyword>
<name>A0A5N5SKQ2_9CRUS</name>
<protein>
    <recommendedName>
        <fullName evidence="2">Phosphatidylinositol 3-kinase catalytic subunit type 3</fullName>
        <ecNumber evidence="1">2.7.1.137</ecNumber>
    </recommendedName>
    <alternativeName>
        <fullName evidence="7">Phosphoinositide-3-kinase class 3</fullName>
    </alternativeName>
</protein>
<organism evidence="9 10">
    <name type="scientific">Armadillidium nasatum</name>
    <dbReference type="NCBI Taxonomy" id="96803"/>
    <lineage>
        <taxon>Eukaryota</taxon>
        <taxon>Metazoa</taxon>
        <taxon>Ecdysozoa</taxon>
        <taxon>Arthropoda</taxon>
        <taxon>Crustacea</taxon>
        <taxon>Multicrustacea</taxon>
        <taxon>Malacostraca</taxon>
        <taxon>Eumalacostraca</taxon>
        <taxon>Peracarida</taxon>
        <taxon>Isopoda</taxon>
        <taxon>Oniscidea</taxon>
        <taxon>Crinocheta</taxon>
        <taxon>Armadillidiidae</taxon>
        <taxon>Armadillidium</taxon>
    </lineage>
</organism>
<proteinExistence type="predicted"/>
<keyword evidence="4" id="KW-0547">Nucleotide-binding</keyword>